<comment type="caution">
    <text evidence="2">The sequence shown here is derived from an EMBL/GenBank/DDBJ whole genome shotgun (WGS) entry which is preliminary data.</text>
</comment>
<evidence type="ECO:0000256" key="1">
    <source>
        <dbReference type="SAM" id="MobiDB-lite"/>
    </source>
</evidence>
<reference evidence="2 3" key="1">
    <citation type="journal article" date="2019" name="Plant Biotechnol. J.">
        <title>The red bayberry genome and genetic basis of sex determination.</title>
        <authorList>
            <person name="Jia H.M."/>
            <person name="Jia H.J."/>
            <person name="Cai Q.L."/>
            <person name="Wang Y."/>
            <person name="Zhao H.B."/>
            <person name="Yang W.F."/>
            <person name="Wang G.Y."/>
            <person name="Li Y.H."/>
            <person name="Zhan D.L."/>
            <person name="Shen Y.T."/>
            <person name="Niu Q.F."/>
            <person name="Chang L."/>
            <person name="Qiu J."/>
            <person name="Zhao L."/>
            <person name="Xie H.B."/>
            <person name="Fu W.Y."/>
            <person name="Jin J."/>
            <person name="Li X.W."/>
            <person name="Jiao Y."/>
            <person name="Zhou C.C."/>
            <person name="Tu T."/>
            <person name="Chai C.Y."/>
            <person name="Gao J.L."/>
            <person name="Fan L.J."/>
            <person name="van de Weg E."/>
            <person name="Wang J.Y."/>
            <person name="Gao Z.S."/>
        </authorList>
    </citation>
    <scope>NUCLEOTIDE SEQUENCE [LARGE SCALE GENOMIC DNA]</scope>
    <source>
        <tissue evidence="2">Leaves</tissue>
    </source>
</reference>
<name>A0A6A1VHP1_9ROSI</name>
<gene>
    <name evidence="2" type="ORF">CJ030_MR5G020714</name>
</gene>
<dbReference type="EMBL" id="RXIC02000023">
    <property type="protein sequence ID" value="KAB1212379.1"/>
    <property type="molecule type" value="Genomic_DNA"/>
</dbReference>
<evidence type="ECO:0000313" key="3">
    <source>
        <dbReference type="Proteomes" id="UP000516437"/>
    </source>
</evidence>
<organism evidence="2 3">
    <name type="scientific">Morella rubra</name>
    <name type="common">Chinese bayberry</name>
    <dbReference type="NCBI Taxonomy" id="262757"/>
    <lineage>
        <taxon>Eukaryota</taxon>
        <taxon>Viridiplantae</taxon>
        <taxon>Streptophyta</taxon>
        <taxon>Embryophyta</taxon>
        <taxon>Tracheophyta</taxon>
        <taxon>Spermatophyta</taxon>
        <taxon>Magnoliopsida</taxon>
        <taxon>eudicotyledons</taxon>
        <taxon>Gunneridae</taxon>
        <taxon>Pentapetalae</taxon>
        <taxon>rosids</taxon>
        <taxon>fabids</taxon>
        <taxon>Fagales</taxon>
        <taxon>Myricaceae</taxon>
        <taxon>Morella</taxon>
    </lineage>
</organism>
<dbReference type="AlphaFoldDB" id="A0A6A1VHP1"/>
<keyword evidence="3" id="KW-1185">Reference proteome</keyword>
<sequence>MYCLITHTHMNLGHLMVNDMKVATEKKKQGLPYGIFFTHTFHALEVDMTGKVREKFKDSKEYNKKTLRLMGFIQNEDGEWVKKGVVTPQKGSEQDSDSDEESEDEEEATT</sequence>
<evidence type="ECO:0000313" key="2">
    <source>
        <dbReference type="EMBL" id="KAB1212379.1"/>
    </source>
</evidence>
<protein>
    <submittedName>
        <fullName evidence="2">Uncharacterized protein</fullName>
    </submittedName>
</protein>
<dbReference type="Proteomes" id="UP000516437">
    <property type="component" value="Chromosome 5"/>
</dbReference>
<proteinExistence type="predicted"/>
<accession>A0A6A1VHP1</accession>
<feature type="compositionally biased region" description="Acidic residues" evidence="1">
    <location>
        <begin position="94"/>
        <end position="110"/>
    </location>
</feature>
<feature type="region of interest" description="Disordered" evidence="1">
    <location>
        <begin position="83"/>
        <end position="110"/>
    </location>
</feature>